<dbReference type="InterPro" id="IPR003329">
    <property type="entry name" value="Cytidylyl_trans"/>
</dbReference>
<dbReference type="Pfam" id="PF02348">
    <property type="entry name" value="CTP_transf_3"/>
    <property type="match status" value="1"/>
</dbReference>
<keyword evidence="1" id="KW-0548">Nucleotidyltransferase</keyword>
<dbReference type="EMBL" id="FQUJ01000024">
    <property type="protein sequence ID" value="SHF80821.1"/>
    <property type="molecule type" value="Genomic_DNA"/>
</dbReference>
<dbReference type="InterPro" id="IPR050793">
    <property type="entry name" value="CMP-NeuNAc_synthase"/>
</dbReference>
<evidence type="ECO:0000313" key="2">
    <source>
        <dbReference type="Proteomes" id="UP000184346"/>
    </source>
</evidence>
<reference evidence="1 2" key="1">
    <citation type="submission" date="2016-11" db="EMBL/GenBank/DDBJ databases">
        <authorList>
            <person name="Jaros S."/>
            <person name="Januszkiewicz K."/>
            <person name="Wedrychowicz H."/>
        </authorList>
    </citation>
    <scope>NUCLEOTIDE SEQUENCE [LARGE SCALE GENOMIC DNA]</scope>
    <source>
        <strain evidence="1 2">DSM 19980</strain>
    </source>
</reference>
<dbReference type="STRING" id="1121942.SAMN02745148_03581"/>
<dbReference type="PANTHER" id="PTHR21485:SF6">
    <property type="entry name" value="N-ACYLNEURAMINATE CYTIDYLYLTRANSFERASE-RELATED"/>
    <property type="match status" value="1"/>
</dbReference>
<proteinExistence type="predicted"/>
<evidence type="ECO:0000313" key="1">
    <source>
        <dbReference type="EMBL" id="SHF80821.1"/>
    </source>
</evidence>
<dbReference type="OrthoDB" id="9805604at2"/>
<sequence length="237" mass="26078">MIRICTICARGGSKGVPGKNIRPLHGRPLIGWTIQQAKDSQLFDIIAVSSDSDVILTAAEKEGADFMVKRPVELASDTAGKASAIQHCLLEAEKVLGKKAEILVDLDATSPLRLVSDIEAAVKLLEQSDASNVITGAPARRSPYFNLVERGKEGVVHLSKSLSSQVLRRQDAPQCFDMNASIYVWQRDVFVNDPVVFYADTLLYEMPESRSIDIDTELDFDFVDMLLARRLKGEDNG</sequence>
<dbReference type="GO" id="GO:0008781">
    <property type="term" value="F:N-acylneuraminate cytidylyltransferase activity"/>
    <property type="evidence" value="ECO:0007669"/>
    <property type="project" value="TreeGrafter"/>
</dbReference>
<name>A0A1M5ENZ2_9GAMM</name>
<dbReference type="CDD" id="cd02513">
    <property type="entry name" value="CMP-NeuAc_Synthase"/>
    <property type="match status" value="1"/>
</dbReference>
<dbReference type="RefSeq" id="WP_072825455.1">
    <property type="nucleotide sequence ID" value="NZ_FQUJ01000024.1"/>
</dbReference>
<dbReference type="PANTHER" id="PTHR21485">
    <property type="entry name" value="HAD SUPERFAMILY MEMBERS CMAS AND KDSC"/>
    <property type="match status" value="1"/>
</dbReference>
<organism evidence="1 2">
    <name type="scientific">Modicisalibacter ilicicola DSM 19980</name>
    <dbReference type="NCBI Taxonomy" id="1121942"/>
    <lineage>
        <taxon>Bacteria</taxon>
        <taxon>Pseudomonadati</taxon>
        <taxon>Pseudomonadota</taxon>
        <taxon>Gammaproteobacteria</taxon>
        <taxon>Oceanospirillales</taxon>
        <taxon>Halomonadaceae</taxon>
        <taxon>Modicisalibacter</taxon>
    </lineage>
</organism>
<dbReference type="Gene3D" id="3.90.550.10">
    <property type="entry name" value="Spore Coat Polysaccharide Biosynthesis Protein SpsA, Chain A"/>
    <property type="match status" value="1"/>
</dbReference>
<keyword evidence="1" id="KW-0808">Transferase</keyword>
<dbReference type="Proteomes" id="UP000184346">
    <property type="component" value="Unassembled WGS sequence"/>
</dbReference>
<gene>
    <name evidence="1" type="ORF">SAMN02745148_03581</name>
</gene>
<keyword evidence="2" id="KW-1185">Reference proteome</keyword>
<dbReference type="InterPro" id="IPR029044">
    <property type="entry name" value="Nucleotide-diphossugar_trans"/>
</dbReference>
<dbReference type="SUPFAM" id="SSF53448">
    <property type="entry name" value="Nucleotide-diphospho-sugar transferases"/>
    <property type="match status" value="1"/>
</dbReference>
<dbReference type="AlphaFoldDB" id="A0A1M5ENZ2"/>
<protein>
    <submittedName>
        <fullName evidence="1">N-acylneuraminate cytidylyltransferase</fullName>
    </submittedName>
</protein>
<accession>A0A1M5ENZ2</accession>